<dbReference type="PROSITE" id="PS51078">
    <property type="entry name" value="ICLR_ED"/>
    <property type="match status" value="1"/>
</dbReference>
<dbReference type="InterPro" id="IPR036390">
    <property type="entry name" value="WH_DNA-bd_sf"/>
</dbReference>
<dbReference type="SUPFAM" id="SSF55781">
    <property type="entry name" value="GAF domain-like"/>
    <property type="match status" value="1"/>
</dbReference>
<evidence type="ECO:0000256" key="3">
    <source>
        <dbReference type="ARBA" id="ARBA00023163"/>
    </source>
</evidence>
<dbReference type="Pfam" id="PF01614">
    <property type="entry name" value="IclR_C"/>
    <property type="match status" value="1"/>
</dbReference>
<dbReference type="Gene3D" id="3.30.450.40">
    <property type="match status" value="1"/>
</dbReference>
<dbReference type="InterPro" id="IPR005471">
    <property type="entry name" value="Tscrpt_reg_IclR_N"/>
</dbReference>
<sequence>MLKTLHSALEVLKMFTREKPKWGGRELANEMQMNHTKIYRILETLENNNFLFKDPATKKYSLGFAVWELGTVMYEGLNVKQLIRPILKELSRQTGESVFLTLLDKEEAVTLDVLEPENKVKFSVSVGSRAPLYVGASYRSILAYLDEETIDRILTPERLIKYTNDTMTDPDELRAELDKIRQQGWSRSQSEYTEDIIAIAVPLFSNKGIIGSITVSGPVYRMQDEKIMNYLSLLIEARNEVAEVIDKYQLQLNSSN</sequence>
<proteinExistence type="predicted"/>
<dbReference type="PANTHER" id="PTHR30136">
    <property type="entry name" value="HELIX-TURN-HELIX TRANSCRIPTIONAL REGULATOR, ICLR FAMILY"/>
    <property type="match status" value="1"/>
</dbReference>
<evidence type="ECO:0000259" key="5">
    <source>
        <dbReference type="PROSITE" id="PS51078"/>
    </source>
</evidence>
<keyword evidence="3" id="KW-0804">Transcription</keyword>
<keyword evidence="2" id="KW-0238">DNA-binding</keyword>
<comment type="caution">
    <text evidence="6">The sequence shown here is derived from an EMBL/GenBank/DDBJ whole genome shotgun (WGS) entry which is preliminary data.</text>
</comment>
<protein>
    <submittedName>
        <fullName evidence="6">IclR family transcriptional regulator</fullName>
    </submittedName>
</protein>
<reference evidence="7" key="1">
    <citation type="journal article" date="2019" name="Int. J. Syst. Evol. Microbiol.">
        <title>The Global Catalogue of Microorganisms (GCM) 10K type strain sequencing project: providing services to taxonomists for standard genome sequencing and annotation.</title>
        <authorList>
            <consortium name="The Broad Institute Genomics Platform"/>
            <consortium name="The Broad Institute Genome Sequencing Center for Infectious Disease"/>
            <person name="Wu L."/>
            <person name="Ma J."/>
        </authorList>
    </citation>
    <scope>NUCLEOTIDE SEQUENCE [LARGE SCALE GENOMIC DNA]</scope>
    <source>
        <strain evidence="7">CGMCC 1.7693</strain>
    </source>
</reference>
<dbReference type="InterPro" id="IPR036388">
    <property type="entry name" value="WH-like_DNA-bd_sf"/>
</dbReference>
<dbReference type="InterPro" id="IPR029016">
    <property type="entry name" value="GAF-like_dom_sf"/>
</dbReference>
<dbReference type="PROSITE" id="PS51077">
    <property type="entry name" value="HTH_ICLR"/>
    <property type="match status" value="1"/>
</dbReference>
<dbReference type="PANTHER" id="PTHR30136:SF35">
    <property type="entry name" value="HTH-TYPE TRANSCRIPTIONAL REGULATOR RV1719"/>
    <property type="match status" value="1"/>
</dbReference>
<dbReference type="Pfam" id="PF09339">
    <property type="entry name" value="HTH_IclR"/>
    <property type="match status" value="1"/>
</dbReference>
<evidence type="ECO:0000259" key="4">
    <source>
        <dbReference type="PROSITE" id="PS51077"/>
    </source>
</evidence>
<keyword evidence="1" id="KW-0805">Transcription regulation</keyword>
<evidence type="ECO:0000256" key="1">
    <source>
        <dbReference type="ARBA" id="ARBA00023015"/>
    </source>
</evidence>
<feature type="domain" description="IclR-ED" evidence="5">
    <location>
        <begin position="65"/>
        <end position="247"/>
    </location>
</feature>
<dbReference type="EMBL" id="BMLW01000022">
    <property type="protein sequence ID" value="GGP16794.1"/>
    <property type="molecule type" value="Genomic_DNA"/>
</dbReference>
<dbReference type="SUPFAM" id="SSF46785">
    <property type="entry name" value="Winged helix' DNA-binding domain"/>
    <property type="match status" value="1"/>
</dbReference>
<evidence type="ECO:0000256" key="2">
    <source>
        <dbReference type="ARBA" id="ARBA00023125"/>
    </source>
</evidence>
<keyword evidence="7" id="KW-1185">Reference proteome</keyword>
<feature type="domain" description="HTH iclR-type" evidence="4">
    <location>
        <begin position="2"/>
        <end position="64"/>
    </location>
</feature>
<gene>
    <name evidence="6" type="ORF">GCM10011346_50210</name>
</gene>
<dbReference type="RefSeq" id="WP_188738352.1">
    <property type="nucleotide sequence ID" value="NZ_BMLW01000022.1"/>
</dbReference>
<dbReference type="Gene3D" id="1.10.10.10">
    <property type="entry name" value="Winged helix-like DNA-binding domain superfamily/Winged helix DNA-binding domain"/>
    <property type="match status" value="1"/>
</dbReference>
<name>A0ABQ2P336_9BACI</name>
<accession>A0ABQ2P336</accession>
<evidence type="ECO:0000313" key="7">
    <source>
        <dbReference type="Proteomes" id="UP000641206"/>
    </source>
</evidence>
<evidence type="ECO:0000313" key="6">
    <source>
        <dbReference type="EMBL" id="GGP16794.1"/>
    </source>
</evidence>
<dbReference type="InterPro" id="IPR050707">
    <property type="entry name" value="HTH_MetabolicPath_Reg"/>
</dbReference>
<dbReference type="SMART" id="SM00346">
    <property type="entry name" value="HTH_ICLR"/>
    <property type="match status" value="1"/>
</dbReference>
<dbReference type="Proteomes" id="UP000641206">
    <property type="component" value="Unassembled WGS sequence"/>
</dbReference>
<dbReference type="InterPro" id="IPR014757">
    <property type="entry name" value="Tscrpt_reg_IclR_C"/>
</dbReference>
<organism evidence="6 7">
    <name type="scientific">Oceanobacillus neutriphilus</name>
    <dbReference type="NCBI Taxonomy" id="531815"/>
    <lineage>
        <taxon>Bacteria</taxon>
        <taxon>Bacillati</taxon>
        <taxon>Bacillota</taxon>
        <taxon>Bacilli</taxon>
        <taxon>Bacillales</taxon>
        <taxon>Bacillaceae</taxon>
        <taxon>Oceanobacillus</taxon>
    </lineage>
</organism>